<dbReference type="KEGG" id="apes:FOC84_21185"/>
<dbReference type="Pfam" id="PF04985">
    <property type="entry name" value="Phage_tube"/>
    <property type="match status" value="1"/>
</dbReference>
<organism evidence="1 2">
    <name type="scientific">Achromobacter pestifer</name>
    <dbReference type="NCBI Taxonomy" id="1353889"/>
    <lineage>
        <taxon>Bacteria</taxon>
        <taxon>Pseudomonadati</taxon>
        <taxon>Pseudomonadota</taxon>
        <taxon>Betaproteobacteria</taxon>
        <taxon>Burkholderiales</taxon>
        <taxon>Alcaligenaceae</taxon>
        <taxon>Achromobacter</taxon>
    </lineage>
</organism>
<dbReference type="RefSeq" id="WP_173146162.1">
    <property type="nucleotide sequence ID" value="NZ_CP053985.1"/>
</dbReference>
<name>A0A7D4DZ54_9BURK</name>
<protein>
    <submittedName>
        <fullName evidence="1">Phage major tail tube protein</fullName>
    </submittedName>
</protein>
<dbReference type="NCBIfam" id="TIGR01611">
    <property type="entry name" value="tail_tube"/>
    <property type="match status" value="1"/>
</dbReference>
<reference evidence="1 2" key="1">
    <citation type="submission" date="2020-05" db="EMBL/GenBank/DDBJ databases">
        <title>FDA dAtabase for Regulatory Grade micrObial Sequences (FDA-ARGOS): Supporting development and validation of Infectious Disease Dx tests.</title>
        <authorList>
            <person name="Sproer C."/>
            <person name="Gronow S."/>
            <person name="Severitt S."/>
            <person name="Schroder I."/>
            <person name="Tallon L."/>
            <person name="Sadzewicz L."/>
            <person name="Zhao X."/>
            <person name="Vavikolanu K."/>
            <person name="Mehta A."/>
            <person name="Aluvathingal J."/>
            <person name="Nadendla S."/>
            <person name="Myers T."/>
            <person name="Yan Y."/>
            <person name="Sichtig H."/>
        </authorList>
    </citation>
    <scope>NUCLEOTIDE SEQUENCE [LARGE SCALE GENOMIC DNA]</scope>
    <source>
        <strain evidence="1 2">FDAARGOS_790</strain>
    </source>
</reference>
<keyword evidence="2" id="KW-1185">Reference proteome</keyword>
<dbReference type="InterPro" id="IPR006498">
    <property type="entry name" value="Tail_tube"/>
</dbReference>
<dbReference type="AlphaFoldDB" id="A0A7D4DZ54"/>
<evidence type="ECO:0000313" key="2">
    <source>
        <dbReference type="Proteomes" id="UP000500970"/>
    </source>
</evidence>
<dbReference type="EMBL" id="CP053985">
    <property type="protein sequence ID" value="QKH37312.1"/>
    <property type="molecule type" value="Genomic_DNA"/>
</dbReference>
<evidence type="ECO:0000313" key="1">
    <source>
        <dbReference type="EMBL" id="QKH37312.1"/>
    </source>
</evidence>
<accession>A0A7D4DZ54</accession>
<proteinExistence type="predicted"/>
<gene>
    <name evidence="1" type="ORF">FOC84_21185</name>
</gene>
<dbReference type="Proteomes" id="UP000500970">
    <property type="component" value="Chromosome"/>
</dbReference>
<sequence>MGMPSKLKNMNLFNDGQSYMGRVTAVTVPKLTRKMEAFRAGGMLGSAKADFGLDDDAMKMEWTIGGYVKQILQQYGAVGVDGVQLRFAAAYQRDDTQEVDAVEIIVRGRHSEIDRGEAKVGDDTEVKITTECVYYKETLNGETLYEIDLLNMIHMVGGVDVSESLRRAIGL</sequence>